<feature type="region of interest" description="Disordered" evidence="1">
    <location>
        <begin position="63"/>
        <end position="84"/>
    </location>
</feature>
<keyword evidence="3" id="KW-1185">Reference proteome</keyword>
<proteinExistence type="predicted"/>
<protein>
    <submittedName>
        <fullName evidence="2">Uncharacterized protein</fullName>
    </submittedName>
</protein>
<sequence>MSSSLAGHSIDVCVSLNDASCPHHMYDAVLSSKALEFVAALAVAFDQEIEQLHARRQIRRLATEKHGVMPGRDTSDSSGQNMEN</sequence>
<reference evidence="2 3" key="1">
    <citation type="submission" date="2021-11" db="EMBL/GenBank/DDBJ databases">
        <authorList>
            <person name="Islam A."/>
            <person name="Islam S."/>
            <person name="Flora M.S."/>
            <person name="Rahman M."/>
            <person name="Ziaur R.M."/>
            <person name="Epstein J.H."/>
            <person name="Hassan M."/>
            <person name="Klassen M."/>
            <person name="Woodard K."/>
            <person name="Webb A."/>
            <person name="Webby R.J."/>
            <person name="El Zowalaty M.E."/>
        </authorList>
    </citation>
    <scope>NUCLEOTIDE SEQUENCE [LARGE SCALE GENOMIC DNA]</scope>
    <source>
        <strain evidence="2">Pf1</strain>
    </source>
</reference>
<name>A0ABN8CFW9_9STRA</name>
<evidence type="ECO:0000256" key="1">
    <source>
        <dbReference type="SAM" id="MobiDB-lite"/>
    </source>
</evidence>
<gene>
    <name evidence="2" type="ORF">PFR001_LOCUS8033</name>
</gene>
<evidence type="ECO:0000313" key="2">
    <source>
        <dbReference type="EMBL" id="CAH0492857.1"/>
    </source>
</evidence>
<organism evidence="2 3">
    <name type="scientific">Peronospora farinosa</name>
    <dbReference type="NCBI Taxonomy" id="134698"/>
    <lineage>
        <taxon>Eukaryota</taxon>
        <taxon>Sar</taxon>
        <taxon>Stramenopiles</taxon>
        <taxon>Oomycota</taxon>
        <taxon>Peronosporomycetes</taxon>
        <taxon>Peronosporales</taxon>
        <taxon>Peronosporaceae</taxon>
        <taxon>Peronospora</taxon>
    </lineage>
</organism>
<accession>A0ABN8CFW9</accession>
<dbReference type="EMBL" id="CAKLBC010001553">
    <property type="protein sequence ID" value="CAH0492857.1"/>
    <property type="molecule type" value="Genomic_DNA"/>
</dbReference>
<evidence type="ECO:0000313" key="3">
    <source>
        <dbReference type="Proteomes" id="UP001157938"/>
    </source>
</evidence>
<comment type="caution">
    <text evidence="2">The sequence shown here is derived from an EMBL/GenBank/DDBJ whole genome shotgun (WGS) entry which is preliminary data.</text>
</comment>
<dbReference type="Proteomes" id="UP001157938">
    <property type="component" value="Unassembled WGS sequence"/>
</dbReference>